<organism evidence="1 2">
    <name type="scientific">Filimonas lacunae</name>
    <dbReference type="NCBI Taxonomy" id="477680"/>
    <lineage>
        <taxon>Bacteria</taxon>
        <taxon>Pseudomonadati</taxon>
        <taxon>Bacteroidota</taxon>
        <taxon>Chitinophagia</taxon>
        <taxon>Chitinophagales</taxon>
        <taxon>Chitinophagaceae</taxon>
        <taxon>Filimonas</taxon>
    </lineage>
</organism>
<dbReference type="KEGG" id="fln:FLA_1563"/>
<evidence type="ECO:0000313" key="2">
    <source>
        <dbReference type="Proteomes" id="UP000186917"/>
    </source>
</evidence>
<accession>A0A173MDH7</accession>
<protein>
    <submittedName>
        <fullName evidence="1">Uncharacterized protein</fullName>
    </submittedName>
</protein>
<keyword evidence="2" id="KW-1185">Reference proteome</keyword>
<proteinExistence type="predicted"/>
<sequence length="218" mass="26148">MQGKEVMNPHFQPLAEWIKETYGVQPINILYENIEDGLVQQLAIWFEHKKTEAHFLNKDGYSFDKNKIKAITQKFQQLLREQGLEKKKDQPDTWESIREYLTEEVLITYNYFDKLAITEANEAITTAQVKQLEQQLSAEGLWQISRLYGSTTFFAHTQQQVKDFTDNGTWKRWGDTWFALLQQQDEFGYIKRDKLYLVLDSKENFMDNYEGKWYYYYK</sequence>
<name>A0A173MDH7_9BACT</name>
<dbReference type="STRING" id="477680.SAMN05421788_108305"/>
<dbReference type="AlphaFoldDB" id="A0A173MDH7"/>
<gene>
    <name evidence="1" type="ORF">SAMN05421788_108305</name>
</gene>
<dbReference type="EMBL" id="FTOR01000008">
    <property type="protein sequence ID" value="SIT29386.1"/>
    <property type="molecule type" value="Genomic_DNA"/>
</dbReference>
<evidence type="ECO:0000313" key="1">
    <source>
        <dbReference type="EMBL" id="SIT29386.1"/>
    </source>
</evidence>
<reference evidence="2" key="1">
    <citation type="submission" date="2017-01" db="EMBL/GenBank/DDBJ databases">
        <authorList>
            <person name="Varghese N."/>
            <person name="Submissions S."/>
        </authorList>
    </citation>
    <scope>NUCLEOTIDE SEQUENCE [LARGE SCALE GENOMIC DNA]</scope>
    <source>
        <strain evidence="2">DSM 21054</strain>
    </source>
</reference>
<dbReference type="Proteomes" id="UP000186917">
    <property type="component" value="Unassembled WGS sequence"/>
</dbReference>